<dbReference type="CDD" id="cd06262">
    <property type="entry name" value="metallo-hydrolase-like_MBL-fold"/>
    <property type="match status" value="1"/>
</dbReference>
<evidence type="ECO:0000256" key="1">
    <source>
        <dbReference type="ARBA" id="ARBA00001947"/>
    </source>
</evidence>
<evidence type="ECO:0000256" key="3">
    <source>
        <dbReference type="ARBA" id="ARBA00022801"/>
    </source>
</evidence>
<keyword evidence="2" id="KW-0479">Metal-binding</keyword>
<dbReference type="EMBL" id="FQZL01000006">
    <property type="protein sequence ID" value="SHI68130.1"/>
    <property type="molecule type" value="Genomic_DNA"/>
</dbReference>
<dbReference type="InterPro" id="IPR051453">
    <property type="entry name" value="MBL_Glyoxalase_II"/>
</dbReference>
<protein>
    <submittedName>
        <fullName evidence="6">Glyoxylase, beta-lactamase superfamily II</fullName>
    </submittedName>
</protein>
<dbReference type="Pfam" id="PF00753">
    <property type="entry name" value="Lactamase_B"/>
    <property type="match status" value="1"/>
</dbReference>
<sequence>MILENIVVGSYMVNCYLTGDSDTKEIIIIDPGFNPEQIIDAIEGKGFTPVGIVLTHGHGDHIGAVEELIAKYEVPLYIHKFDDELIKGGASSFTKMMFGRDIILKADKFLSEGDIVTAGKMEYKVLHTPGHTPGGICLVCEDAIFSGDTLFRGSIGRTDFPGGSYDQIINSIKTKLLDYPDETKVYPGHNSSSTIGYEKKNNPFLR</sequence>
<keyword evidence="3" id="KW-0378">Hydrolase</keyword>
<dbReference type="InterPro" id="IPR036866">
    <property type="entry name" value="RibonucZ/Hydroxyglut_hydro"/>
</dbReference>
<dbReference type="GO" id="GO:0046872">
    <property type="term" value="F:metal ion binding"/>
    <property type="evidence" value="ECO:0007669"/>
    <property type="project" value="UniProtKB-KW"/>
</dbReference>
<dbReference type="SUPFAM" id="SSF56281">
    <property type="entry name" value="Metallo-hydrolase/oxidoreductase"/>
    <property type="match status" value="1"/>
</dbReference>
<evidence type="ECO:0000313" key="7">
    <source>
        <dbReference type="Proteomes" id="UP000184052"/>
    </source>
</evidence>
<keyword evidence="4" id="KW-0862">Zinc</keyword>
<evidence type="ECO:0000313" key="6">
    <source>
        <dbReference type="EMBL" id="SHI68130.1"/>
    </source>
</evidence>
<dbReference type="RefSeq" id="WP_073047469.1">
    <property type="nucleotide sequence ID" value="NZ_FQZL01000006.1"/>
</dbReference>
<evidence type="ECO:0000259" key="5">
    <source>
        <dbReference type="SMART" id="SM00849"/>
    </source>
</evidence>
<organism evidence="6 7">
    <name type="scientific">Dethiosulfatibacter aminovorans DSM 17477</name>
    <dbReference type="NCBI Taxonomy" id="1121476"/>
    <lineage>
        <taxon>Bacteria</taxon>
        <taxon>Bacillati</taxon>
        <taxon>Bacillota</taxon>
        <taxon>Tissierellia</taxon>
        <taxon>Dethiosulfatibacter</taxon>
    </lineage>
</organism>
<reference evidence="6 7" key="1">
    <citation type="submission" date="2016-11" db="EMBL/GenBank/DDBJ databases">
        <authorList>
            <person name="Jaros S."/>
            <person name="Januszkiewicz K."/>
            <person name="Wedrychowicz H."/>
        </authorList>
    </citation>
    <scope>NUCLEOTIDE SEQUENCE [LARGE SCALE GENOMIC DNA]</scope>
    <source>
        <strain evidence="6 7">DSM 17477</strain>
    </source>
</reference>
<keyword evidence="7" id="KW-1185">Reference proteome</keyword>
<dbReference type="SMART" id="SM00849">
    <property type="entry name" value="Lactamase_B"/>
    <property type="match status" value="1"/>
</dbReference>
<dbReference type="OrthoDB" id="9802248at2"/>
<dbReference type="Gene3D" id="3.60.15.10">
    <property type="entry name" value="Ribonuclease Z/Hydroxyacylglutathione hydrolase-like"/>
    <property type="match status" value="1"/>
</dbReference>
<gene>
    <name evidence="6" type="ORF">SAMN02745751_00779</name>
</gene>
<dbReference type="PANTHER" id="PTHR46233:SF3">
    <property type="entry name" value="HYDROXYACYLGLUTATHIONE HYDROLASE GLOC"/>
    <property type="match status" value="1"/>
</dbReference>
<dbReference type="GO" id="GO:0016787">
    <property type="term" value="F:hydrolase activity"/>
    <property type="evidence" value="ECO:0007669"/>
    <property type="project" value="UniProtKB-KW"/>
</dbReference>
<evidence type="ECO:0000256" key="2">
    <source>
        <dbReference type="ARBA" id="ARBA00022723"/>
    </source>
</evidence>
<feature type="domain" description="Metallo-beta-lactamase" evidence="5">
    <location>
        <begin position="12"/>
        <end position="189"/>
    </location>
</feature>
<name>A0A1M6D4F8_9FIRM</name>
<evidence type="ECO:0000256" key="4">
    <source>
        <dbReference type="ARBA" id="ARBA00022833"/>
    </source>
</evidence>
<comment type="cofactor">
    <cofactor evidence="1">
        <name>Zn(2+)</name>
        <dbReference type="ChEBI" id="CHEBI:29105"/>
    </cofactor>
</comment>
<dbReference type="STRING" id="1121476.SAMN02745751_00779"/>
<proteinExistence type="predicted"/>
<dbReference type="Proteomes" id="UP000184052">
    <property type="component" value="Unassembled WGS sequence"/>
</dbReference>
<dbReference type="InterPro" id="IPR001279">
    <property type="entry name" value="Metallo-B-lactamas"/>
</dbReference>
<accession>A0A1M6D4F8</accession>
<dbReference type="AlphaFoldDB" id="A0A1M6D4F8"/>
<dbReference type="PANTHER" id="PTHR46233">
    <property type="entry name" value="HYDROXYACYLGLUTATHIONE HYDROLASE GLOC"/>
    <property type="match status" value="1"/>
</dbReference>